<feature type="region of interest" description="Disordered" evidence="6">
    <location>
        <begin position="280"/>
        <end position="307"/>
    </location>
</feature>
<keyword evidence="2" id="KW-0813">Transport</keyword>
<feature type="domain" description="ABC transporter" evidence="7">
    <location>
        <begin position="1"/>
        <end position="231"/>
    </location>
</feature>
<dbReference type="InParanoid" id="A0A0D2J8V0"/>
<dbReference type="GO" id="GO:0005524">
    <property type="term" value="F:ATP binding"/>
    <property type="evidence" value="ECO:0007669"/>
    <property type="project" value="UniProtKB-KW"/>
</dbReference>
<sequence length="307" mass="33715">METRGLLKNYGSTKAVAGLDLKVETGQIYGFLGPNGAGKTTTCRILTTLTKPTGGQALVSGFDVVKEPSLAKKGMGLVPQHLNLDPDLTIYENLKLHGMLHGMAGDKRESRIREMLEFTDLWDRKKELAKSLSGGLKRRLMIARALLHEPRVLFLDEPTVGLDAHTRRRMWELISQSHRRGVTIFLTTHYIEEAESLCHRVGIINQGSLIAEDTPQGFLSTTGKVVVESYSDTSFLPRFFDDRKQAAEYAATRQEDTVIRASNLEDVFISLTGRGVMEEKAQAKEASSFGHGGGHSAKTAHGHGGGK</sequence>
<dbReference type="EMBL" id="AZAC01000034">
    <property type="protein sequence ID" value="KIX12156.1"/>
    <property type="molecule type" value="Genomic_DNA"/>
</dbReference>
<evidence type="ECO:0000256" key="3">
    <source>
        <dbReference type="ARBA" id="ARBA00022458"/>
    </source>
</evidence>
<evidence type="ECO:0000259" key="7">
    <source>
        <dbReference type="PROSITE" id="PS50893"/>
    </source>
</evidence>
<dbReference type="InterPro" id="IPR003593">
    <property type="entry name" value="AAA+_ATPase"/>
</dbReference>
<comment type="similarity">
    <text evidence="1">Belongs to the ABC transporter superfamily.</text>
</comment>
<name>A0A0D2J8V0_9BACT</name>
<proteinExistence type="inferred from homology"/>
<dbReference type="STRING" id="1429043.X474_20435"/>
<dbReference type="PANTHER" id="PTHR42711:SF5">
    <property type="entry name" value="ABC TRANSPORTER ATP-BINDING PROTEIN NATA"/>
    <property type="match status" value="1"/>
</dbReference>
<evidence type="ECO:0000256" key="1">
    <source>
        <dbReference type="ARBA" id="ARBA00005417"/>
    </source>
</evidence>
<evidence type="ECO:0000256" key="2">
    <source>
        <dbReference type="ARBA" id="ARBA00022448"/>
    </source>
</evidence>
<keyword evidence="5 8" id="KW-0067">ATP-binding</keyword>
<accession>A0A0D2J8V0</accession>
<evidence type="ECO:0000313" key="9">
    <source>
        <dbReference type="Proteomes" id="UP000032233"/>
    </source>
</evidence>
<dbReference type="Gene3D" id="3.40.50.300">
    <property type="entry name" value="P-loop containing nucleotide triphosphate hydrolases"/>
    <property type="match status" value="1"/>
</dbReference>
<organism evidence="8 9">
    <name type="scientific">Dethiosulfatarculus sandiegensis</name>
    <dbReference type="NCBI Taxonomy" id="1429043"/>
    <lineage>
        <taxon>Bacteria</taxon>
        <taxon>Pseudomonadati</taxon>
        <taxon>Thermodesulfobacteriota</taxon>
        <taxon>Desulfarculia</taxon>
        <taxon>Desulfarculales</taxon>
        <taxon>Desulfarculaceae</taxon>
        <taxon>Dethiosulfatarculus</taxon>
    </lineage>
</organism>
<evidence type="ECO:0000313" key="8">
    <source>
        <dbReference type="EMBL" id="KIX12156.1"/>
    </source>
</evidence>
<dbReference type="InterPro" id="IPR027417">
    <property type="entry name" value="P-loop_NTPase"/>
</dbReference>
<keyword evidence="9" id="KW-1185">Reference proteome</keyword>
<protein>
    <submittedName>
        <fullName evidence="8">ABC transporter ATP-binding protein</fullName>
    </submittedName>
</protein>
<dbReference type="InterPro" id="IPR050763">
    <property type="entry name" value="ABC_transporter_ATP-binding"/>
</dbReference>
<keyword evidence="4" id="KW-0547">Nucleotide-binding</keyword>
<dbReference type="Pfam" id="PF00005">
    <property type="entry name" value="ABC_tran"/>
    <property type="match status" value="1"/>
</dbReference>
<dbReference type="InterPro" id="IPR003439">
    <property type="entry name" value="ABC_transporter-like_ATP-bd"/>
</dbReference>
<dbReference type="SMART" id="SM00382">
    <property type="entry name" value="AAA"/>
    <property type="match status" value="1"/>
</dbReference>
<evidence type="ECO:0000256" key="6">
    <source>
        <dbReference type="SAM" id="MobiDB-lite"/>
    </source>
</evidence>
<feature type="compositionally biased region" description="Basic residues" evidence="6">
    <location>
        <begin position="298"/>
        <end position="307"/>
    </location>
</feature>
<dbReference type="GO" id="GO:0016887">
    <property type="term" value="F:ATP hydrolysis activity"/>
    <property type="evidence" value="ECO:0007669"/>
    <property type="project" value="InterPro"/>
</dbReference>
<evidence type="ECO:0000256" key="5">
    <source>
        <dbReference type="ARBA" id="ARBA00022840"/>
    </source>
</evidence>
<gene>
    <name evidence="8" type="ORF">X474_20435</name>
</gene>
<dbReference type="Proteomes" id="UP000032233">
    <property type="component" value="Unassembled WGS sequence"/>
</dbReference>
<reference evidence="8 9" key="1">
    <citation type="submission" date="2013-11" db="EMBL/GenBank/DDBJ databases">
        <title>Metagenomic analysis of a methanogenic consortium involved in long chain n-alkane degradation.</title>
        <authorList>
            <person name="Davidova I.A."/>
            <person name="Callaghan A.V."/>
            <person name="Wawrik B."/>
            <person name="Pruitt S."/>
            <person name="Marks C."/>
            <person name="Duncan K.E."/>
            <person name="Suflita J.M."/>
        </authorList>
    </citation>
    <scope>NUCLEOTIDE SEQUENCE [LARGE SCALE GENOMIC DNA]</scope>
    <source>
        <strain evidence="8 9">SPR</strain>
    </source>
</reference>
<evidence type="ECO:0000256" key="4">
    <source>
        <dbReference type="ARBA" id="ARBA00022741"/>
    </source>
</evidence>
<dbReference type="FunCoup" id="A0A0D2J8V0">
    <property type="interactions" value="334"/>
</dbReference>
<keyword evidence="3" id="KW-0536">Nodulation</keyword>
<comment type="caution">
    <text evidence="8">The sequence shown here is derived from an EMBL/GenBank/DDBJ whole genome shotgun (WGS) entry which is preliminary data.</text>
</comment>
<dbReference type="AlphaFoldDB" id="A0A0D2J8V0"/>
<dbReference type="PANTHER" id="PTHR42711">
    <property type="entry name" value="ABC TRANSPORTER ATP-BINDING PROTEIN"/>
    <property type="match status" value="1"/>
</dbReference>
<dbReference type="PROSITE" id="PS50893">
    <property type="entry name" value="ABC_TRANSPORTER_2"/>
    <property type="match status" value="1"/>
</dbReference>
<dbReference type="SUPFAM" id="SSF52540">
    <property type="entry name" value="P-loop containing nucleoside triphosphate hydrolases"/>
    <property type="match status" value="1"/>
</dbReference>